<dbReference type="PIRSF" id="PIRSF003107">
    <property type="entry name" value="PhoU"/>
    <property type="match status" value="1"/>
</dbReference>
<feature type="domain" description="PhoU" evidence="9">
    <location>
        <begin position="17"/>
        <end position="105"/>
    </location>
</feature>
<evidence type="ECO:0000256" key="3">
    <source>
        <dbReference type="ARBA" id="ARBA00011738"/>
    </source>
</evidence>
<dbReference type="PANTHER" id="PTHR42930:SF3">
    <property type="entry name" value="PHOSPHATE-SPECIFIC TRANSPORT SYSTEM ACCESSORY PROTEIN PHOU"/>
    <property type="match status" value="1"/>
</dbReference>
<evidence type="ECO:0000259" key="9">
    <source>
        <dbReference type="Pfam" id="PF01895"/>
    </source>
</evidence>
<comment type="function">
    <text evidence="7 8">Plays a role in the regulation of phosphate uptake.</text>
</comment>
<evidence type="ECO:0000256" key="2">
    <source>
        <dbReference type="ARBA" id="ARBA00008107"/>
    </source>
</evidence>
<sequence length="218" mass="25702">MEKTTITKEIEILREKLIRMGSIVEKMLHQTIDSIRRRDLKLAQEVIEKDKLVDDYNWDIENQCISILSNYQPVSKDLRIITSTMKIVKDLERIGDYSVDIAKYVSSLLEYSFELPISDIISLASFVEQMTRETIRTYSKPDLNKLERLSTYYNLVNQKYQETSDELLGEIYKNPILTQQIIQLIMISRYLERIADHVTNIIELIFYIETGERKELHG</sequence>
<dbReference type="GO" id="GO:0030643">
    <property type="term" value="P:intracellular phosphate ion homeostasis"/>
    <property type="evidence" value="ECO:0007669"/>
    <property type="project" value="InterPro"/>
</dbReference>
<feature type="domain" description="PhoU" evidence="9">
    <location>
        <begin position="121"/>
        <end position="204"/>
    </location>
</feature>
<proteinExistence type="inferred from homology"/>
<dbReference type="GO" id="GO:0005737">
    <property type="term" value="C:cytoplasm"/>
    <property type="evidence" value="ECO:0007669"/>
    <property type="project" value="UniProtKB-SubCell"/>
</dbReference>
<reference evidence="10" key="1">
    <citation type="journal article" date="2020" name="mSystems">
        <title>Genome- and Community-Level Interaction Insights into Carbon Utilization and Element Cycling Functions of Hydrothermarchaeota in Hydrothermal Sediment.</title>
        <authorList>
            <person name="Zhou Z."/>
            <person name="Liu Y."/>
            <person name="Xu W."/>
            <person name="Pan J."/>
            <person name="Luo Z.H."/>
            <person name="Li M."/>
        </authorList>
    </citation>
    <scope>NUCLEOTIDE SEQUENCE [LARGE SCALE GENOMIC DNA]</scope>
    <source>
        <strain evidence="10">SpSt-81</strain>
    </source>
</reference>
<evidence type="ECO:0000256" key="7">
    <source>
        <dbReference type="ARBA" id="ARBA00056181"/>
    </source>
</evidence>
<dbReference type="NCBIfam" id="TIGR02135">
    <property type="entry name" value="phoU_full"/>
    <property type="match status" value="1"/>
</dbReference>
<dbReference type="FunFam" id="1.20.58.220:FF:000004">
    <property type="entry name" value="Phosphate-specific transport system accessory protein PhoU"/>
    <property type="match status" value="1"/>
</dbReference>
<keyword evidence="4 8" id="KW-0813">Transport</keyword>
<comment type="caution">
    <text evidence="10">The sequence shown here is derived from an EMBL/GenBank/DDBJ whole genome shotgun (WGS) entry which is preliminary data.</text>
</comment>
<dbReference type="PANTHER" id="PTHR42930">
    <property type="entry name" value="PHOSPHATE-SPECIFIC TRANSPORT SYSTEM ACCESSORY PROTEIN PHOU"/>
    <property type="match status" value="1"/>
</dbReference>
<comment type="similarity">
    <text evidence="2 8">Belongs to the PhoU family.</text>
</comment>
<dbReference type="AlphaFoldDB" id="A0A7C3RK76"/>
<dbReference type="InterPro" id="IPR038078">
    <property type="entry name" value="PhoU-like_sf"/>
</dbReference>
<name>A0A7C3RK76_DICTH</name>
<comment type="subcellular location">
    <subcellularLocation>
        <location evidence="1 8">Cytoplasm</location>
    </subcellularLocation>
</comment>
<comment type="subunit">
    <text evidence="3 8">Homodimer.</text>
</comment>
<keyword evidence="5 8" id="KW-0963">Cytoplasm</keyword>
<gene>
    <name evidence="10" type="primary">phoU</name>
    <name evidence="10" type="ORF">ENW00_05600</name>
</gene>
<dbReference type="Pfam" id="PF01895">
    <property type="entry name" value="PhoU"/>
    <property type="match status" value="2"/>
</dbReference>
<organism evidence="10">
    <name type="scientific">Dictyoglomus thermophilum</name>
    <dbReference type="NCBI Taxonomy" id="14"/>
    <lineage>
        <taxon>Bacteria</taxon>
        <taxon>Pseudomonadati</taxon>
        <taxon>Dictyoglomota</taxon>
        <taxon>Dictyoglomia</taxon>
        <taxon>Dictyoglomales</taxon>
        <taxon>Dictyoglomaceae</taxon>
        <taxon>Dictyoglomus</taxon>
    </lineage>
</organism>
<accession>A0A7C3RK76</accession>
<dbReference type="Gene3D" id="1.20.58.220">
    <property type="entry name" value="Phosphate transport system protein phou homolog 2, domain 2"/>
    <property type="match status" value="1"/>
</dbReference>
<evidence type="ECO:0000256" key="8">
    <source>
        <dbReference type="PIRNR" id="PIRNR003107"/>
    </source>
</evidence>
<evidence type="ECO:0000256" key="5">
    <source>
        <dbReference type="ARBA" id="ARBA00022490"/>
    </source>
</evidence>
<dbReference type="GO" id="GO:0006817">
    <property type="term" value="P:phosphate ion transport"/>
    <property type="evidence" value="ECO:0007669"/>
    <property type="project" value="UniProtKB-KW"/>
</dbReference>
<evidence type="ECO:0000256" key="1">
    <source>
        <dbReference type="ARBA" id="ARBA00004496"/>
    </source>
</evidence>
<keyword evidence="6 8" id="KW-0592">Phosphate transport</keyword>
<dbReference type="SUPFAM" id="SSF109755">
    <property type="entry name" value="PhoU-like"/>
    <property type="match status" value="1"/>
</dbReference>
<protein>
    <recommendedName>
        <fullName evidence="8">Phosphate-specific transport system accessory protein PhoU</fullName>
    </recommendedName>
</protein>
<evidence type="ECO:0000313" key="10">
    <source>
        <dbReference type="EMBL" id="HFX13619.1"/>
    </source>
</evidence>
<dbReference type="GO" id="GO:0045936">
    <property type="term" value="P:negative regulation of phosphate metabolic process"/>
    <property type="evidence" value="ECO:0007669"/>
    <property type="project" value="InterPro"/>
</dbReference>
<evidence type="ECO:0000256" key="6">
    <source>
        <dbReference type="ARBA" id="ARBA00022592"/>
    </source>
</evidence>
<dbReference type="InterPro" id="IPR028366">
    <property type="entry name" value="PhoU"/>
</dbReference>
<evidence type="ECO:0000256" key="4">
    <source>
        <dbReference type="ARBA" id="ARBA00022448"/>
    </source>
</evidence>
<dbReference type="InterPro" id="IPR026022">
    <property type="entry name" value="PhoU_dom"/>
</dbReference>
<dbReference type="EMBL" id="DTIN01000015">
    <property type="protein sequence ID" value="HFX13619.1"/>
    <property type="molecule type" value="Genomic_DNA"/>
</dbReference>